<feature type="transmembrane region" description="Helical" evidence="8">
    <location>
        <begin position="74"/>
        <end position="95"/>
    </location>
</feature>
<dbReference type="Pfam" id="PF00420">
    <property type="entry name" value="Oxidored_q2"/>
    <property type="match status" value="1"/>
</dbReference>
<evidence type="ECO:0000313" key="10">
    <source>
        <dbReference type="Proteomes" id="UP001354931"/>
    </source>
</evidence>
<proteinExistence type="inferred from homology"/>
<evidence type="ECO:0000256" key="8">
    <source>
        <dbReference type="SAM" id="Phobius"/>
    </source>
</evidence>
<name>A0ABU6FEP6_9ACTN</name>
<comment type="similarity">
    <text evidence="2">Belongs to the CPA3 antiporters (TC 2.A.63) subunit C family.</text>
</comment>
<keyword evidence="4 8" id="KW-0812">Transmembrane</keyword>
<comment type="subcellular location">
    <subcellularLocation>
        <location evidence="1">Cell membrane</location>
        <topology evidence="1">Multi-pass membrane protein</topology>
    </subcellularLocation>
</comment>
<evidence type="ECO:0000256" key="6">
    <source>
        <dbReference type="ARBA" id="ARBA00023136"/>
    </source>
</evidence>
<dbReference type="EMBL" id="JAOZYC010000164">
    <property type="protein sequence ID" value="MEB8342504.1"/>
    <property type="molecule type" value="Genomic_DNA"/>
</dbReference>
<accession>A0ABU6FEP6</accession>
<protein>
    <submittedName>
        <fullName evidence="9">Na(+)/H(+) antiporter subunit C</fullName>
    </submittedName>
</protein>
<dbReference type="NCBIfam" id="NF005929">
    <property type="entry name" value="PRK07946.1"/>
    <property type="match status" value="1"/>
</dbReference>
<evidence type="ECO:0000256" key="2">
    <source>
        <dbReference type="ARBA" id="ARBA00010388"/>
    </source>
</evidence>
<evidence type="ECO:0000256" key="3">
    <source>
        <dbReference type="ARBA" id="ARBA00022475"/>
    </source>
</evidence>
<dbReference type="RefSeq" id="WP_326022002.1">
    <property type="nucleotide sequence ID" value="NZ_JAOZYC010000164.1"/>
</dbReference>
<gene>
    <name evidence="9" type="ORF">OKJ99_33920</name>
</gene>
<dbReference type="InterPro" id="IPR050601">
    <property type="entry name" value="CPA3_antiporter_subunitC"/>
</dbReference>
<feature type="region of interest" description="Disordered" evidence="7">
    <location>
        <begin position="167"/>
        <end position="197"/>
    </location>
</feature>
<feature type="compositionally biased region" description="Low complexity" evidence="7">
    <location>
        <begin position="175"/>
        <end position="188"/>
    </location>
</feature>
<feature type="transmembrane region" description="Helical" evidence="8">
    <location>
        <begin position="30"/>
        <end position="54"/>
    </location>
</feature>
<dbReference type="InterPro" id="IPR039428">
    <property type="entry name" value="NUOK/Mnh_C1-like"/>
</dbReference>
<evidence type="ECO:0000256" key="4">
    <source>
        <dbReference type="ARBA" id="ARBA00022692"/>
    </source>
</evidence>
<comment type="caution">
    <text evidence="9">The sequence shown here is derived from an EMBL/GenBank/DDBJ whole genome shotgun (WGS) entry which is preliminary data.</text>
</comment>
<reference evidence="9 10" key="1">
    <citation type="submission" date="2022-10" db="EMBL/GenBank/DDBJ databases">
        <authorList>
            <person name="Xie J."/>
            <person name="Shen N."/>
        </authorList>
    </citation>
    <scope>NUCLEOTIDE SEQUENCE [LARGE SCALE GENOMIC DNA]</scope>
    <source>
        <strain evidence="9 10">YIM65594</strain>
    </source>
</reference>
<dbReference type="PANTHER" id="PTHR34583:SF2">
    <property type="entry name" value="ANTIPORTER SUBUNIT MNHC2-RELATED"/>
    <property type="match status" value="1"/>
</dbReference>
<keyword evidence="5 8" id="KW-1133">Transmembrane helix</keyword>
<evidence type="ECO:0000256" key="5">
    <source>
        <dbReference type="ARBA" id="ARBA00022989"/>
    </source>
</evidence>
<organism evidence="9 10">
    <name type="scientific">Streptomyces endophyticus</name>
    <dbReference type="NCBI Taxonomy" id="714166"/>
    <lineage>
        <taxon>Bacteria</taxon>
        <taxon>Bacillati</taxon>
        <taxon>Actinomycetota</taxon>
        <taxon>Actinomycetes</taxon>
        <taxon>Kitasatosporales</taxon>
        <taxon>Streptomycetaceae</taxon>
        <taxon>Streptomyces</taxon>
    </lineage>
</organism>
<evidence type="ECO:0000313" key="9">
    <source>
        <dbReference type="EMBL" id="MEB8342504.1"/>
    </source>
</evidence>
<evidence type="ECO:0000256" key="7">
    <source>
        <dbReference type="SAM" id="MobiDB-lite"/>
    </source>
</evidence>
<sequence length="197" mass="21198">MTVSLTLLVCAVVLTSAGGILIHTRSLTRVLVGIIVCGNGVNLFVLASTGAAGFPPLLYPGVEAAKVTDPLPQAIILTAVVITLATTAFVLAMAYRSSQLTGSDFVPDDVADRRVVLRAEISAERAELREIHRGEGPSAWRDERREQRRRLRANRAYQARARDADGDLWDDVLGADPPDASAADPAEPTETRPEETR</sequence>
<keyword evidence="6 8" id="KW-0472">Membrane</keyword>
<evidence type="ECO:0000256" key="1">
    <source>
        <dbReference type="ARBA" id="ARBA00004651"/>
    </source>
</evidence>
<dbReference type="Gene3D" id="1.10.287.3510">
    <property type="match status" value="1"/>
</dbReference>
<dbReference type="Proteomes" id="UP001354931">
    <property type="component" value="Unassembled WGS sequence"/>
</dbReference>
<keyword evidence="3" id="KW-1003">Cell membrane</keyword>
<keyword evidence="10" id="KW-1185">Reference proteome</keyword>
<dbReference type="PANTHER" id="PTHR34583">
    <property type="entry name" value="ANTIPORTER SUBUNIT MNHC2-RELATED"/>
    <property type="match status" value="1"/>
</dbReference>
<feature type="transmembrane region" description="Helical" evidence="8">
    <location>
        <begin position="6"/>
        <end position="23"/>
    </location>
</feature>